<keyword evidence="3" id="KW-1185">Reference proteome</keyword>
<dbReference type="GO" id="GO:0003677">
    <property type="term" value="F:DNA binding"/>
    <property type="evidence" value="ECO:0007669"/>
    <property type="project" value="UniProtKB-KW"/>
</dbReference>
<dbReference type="EMBL" id="CP146609">
    <property type="protein sequence ID" value="WWX24497.1"/>
    <property type="molecule type" value="Genomic_DNA"/>
</dbReference>
<dbReference type="Proteomes" id="UP001385389">
    <property type="component" value="Chromosome"/>
</dbReference>
<evidence type="ECO:0000256" key="1">
    <source>
        <dbReference type="SAM" id="MobiDB-lite"/>
    </source>
</evidence>
<evidence type="ECO:0000313" key="2">
    <source>
        <dbReference type="EMBL" id="WWX24497.1"/>
    </source>
</evidence>
<keyword evidence="2" id="KW-0238">DNA-binding</keyword>
<feature type="compositionally biased region" description="Basic and acidic residues" evidence="1">
    <location>
        <begin position="56"/>
        <end position="66"/>
    </location>
</feature>
<dbReference type="Pfam" id="PF10122">
    <property type="entry name" value="Zn_ribbon_Com"/>
    <property type="match status" value="1"/>
</dbReference>
<feature type="region of interest" description="Disordered" evidence="1">
    <location>
        <begin position="41"/>
        <end position="66"/>
    </location>
</feature>
<proteinExistence type="predicted"/>
<reference evidence="2 3" key="1">
    <citation type="submission" date="2024-03" db="EMBL/GenBank/DDBJ databases">
        <title>Phenotype and Genome Characterization of a Sulfate-Reducing Bacterium Pseudodesulfovibrio sp. strain 5S69, isolated from Petroleum Reservoir in Tatarstan (Russia).</title>
        <authorList>
            <person name="Bidzhieva S.K."/>
            <person name="Kadnikov V."/>
            <person name="Tourova T.P."/>
            <person name="Samigullina S.R."/>
            <person name="Sokolova D.S."/>
            <person name="Poltaraus A.B."/>
            <person name="Avtukh A.N."/>
            <person name="Tereshina V.M."/>
            <person name="Mardanov A.V."/>
            <person name="Nazina T.N."/>
        </authorList>
    </citation>
    <scope>NUCLEOTIDE SEQUENCE [LARGE SCALE GENOMIC DNA]</scope>
    <source>
        <strain evidence="2 3">5S69</strain>
    </source>
</reference>
<evidence type="ECO:0000313" key="3">
    <source>
        <dbReference type="Proteomes" id="UP001385389"/>
    </source>
</evidence>
<gene>
    <name evidence="2" type="ORF">V8V93_07740</name>
</gene>
<dbReference type="InterPro" id="IPR019294">
    <property type="entry name" value="Translation_reg_Com"/>
</dbReference>
<sequence>MRKSEIRCGNCNRLLGKGQAINLQIKCPRCGTLNHLKATSLNPESRRASTGDSCEDTDRQCNHVPR</sequence>
<name>A0ABZ2J4I1_9BACT</name>
<organism evidence="2 3">
    <name type="scientific">Pseudodesulfovibrio methanolicus</name>
    <dbReference type="NCBI Taxonomy" id="3126690"/>
    <lineage>
        <taxon>Bacteria</taxon>
        <taxon>Pseudomonadati</taxon>
        <taxon>Thermodesulfobacteriota</taxon>
        <taxon>Desulfovibrionia</taxon>
        <taxon>Desulfovibrionales</taxon>
        <taxon>Desulfovibrionaceae</taxon>
    </lineage>
</organism>
<protein>
    <submittedName>
        <fullName evidence="2">Com family DNA-binding transcriptional regulator</fullName>
    </submittedName>
</protein>
<accession>A0ABZ2J4I1</accession>
<dbReference type="RefSeq" id="WP_338670168.1">
    <property type="nucleotide sequence ID" value="NZ_CP146609.1"/>
</dbReference>